<accession>A0ABT3HIM4</accession>
<keyword evidence="4" id="KW-1185">Reference proteome</keyword>
<keyword evidence="1" id="KW-0175">Coiled coil</keyword>
<evidence type="ECO:0000313" key="3">
    <source>
        <dbReference type="EMBL" id="MCW2310253.1"/>
    </source>
</evidence>
<evidence type="ECO:0000256" key="2">
    <source>
        <dbReference type="SAM" id="MobiDB-lite"/>
    </source>
</evidence>
<feature type="compositionally biased region" description="Acidic residues" evidence="2">
    <location>
        <begin position="427"/>
        <end position="443"/>
    </location>
</feature>
<organism evidence="3 4">
    <name type="scientific">Rhodobium gokarnense</name>
    <dbReference type="NCBI Taxonomy" id="364296"/>
    <lineage>
        <taxon>Bacteria</taxon>
        <taxon>Pseudomonadati</taxon>
        <taxon>Pseudomonadota</taxon>
        <taxon>Alphaproteobacteria</taxon>
        <taxon>Hyphomicrobiales</taxon>
        <taxon>Rhodobiaceae</taxon>
        <taxon>Rhodobium</taxon>
    </lineage>
</organism>
<dbReference type="RefSeq" id="WP_264603820.1">
    <property type="nucleotide sequence ID" value="NZ_JAOQNS010000022.1"/>
</dbReference>
<gene>
    <name evidence="3" type="ORF">M2319_004619</name>
</gene>
<evidence type="ECO:0000256" key="1">
    <source>
        <dbReference type="SAM" id="Coils"/>
    </source>
</evidence>
<proteinExistence type="predicted"/>
<protein>
    <submittedName>
        <fullName evidence="3">Chemotaxis regulatin CheY-phosphate phosphatase CheZ</fullName>
    </submittedName>
</protein>
<name>A0ABT3HIM4_9HYPH</name>
<feature type="compositionally biased region" description="Basic and acidic residues" evidence="2">
    <location>
        <begin position="200"/>
        <end position="211"/>
    </location>
</feature>
<dbReference type="Pfam" id="PF04344">
    <property type="entry name" value="CheZ"/>
    <property type="match status" value="1"/>
</dbReference>
<dbReference type="Proteomes" id="UP001209755">
    <property type="component" value="Unassembled WGS sequence"/>
</dbReference>
<feature type="coiled-coil region" evidence="1">
    <location>
        <begin position="67"/>
        <end position="94"/>
    </location>
</feature>
<dbReference type="InterPro" id="IPR007439">
    <property type="entry name" value="Chemotax_Pase_CheZ"/>
</dbReference>
<sequence>MIDSPPPTPLPDKDYEIIEQAVMETARGRWFLSEFARRNRSADTRVLLEAISRLESVVKREREIDDVDRLRVELTAMKRAIEKTKQEIAEMQVECGDNDQLTEATAELDAIVEQTETATGDILNRAEAVQEIAWTLREAGADPEQCDALDNNATEIYTACSFQDLTGQRTRKVVDVLGFLESHINRMIDIWGDEEIEVEETRRPRDERPDAHLLNGPQRSGRGHDQDAIDNLFDSEVHPDAGPMVDVEVDWNDADAFEAVSVDAESPSSGEEDVLDAEFAEADSSETDSGTPAQAAEDDAPADADDPFATADDPFAEAEDVVAGAAEVDLDALVDVETEGESAPEAAEAEAGETASDEADADAFLAAETADAEPAEDDPFAAIEEPETAEDDIFAETPQDAPHADEGEETGSAEDETRAAAPAPTEETAEEAADDASEEDAEGAGDVGTLADVDIGDIFAEDDSEDEPEEPRAAGGTLRGAAASATSEPAGLRSADDPTAHLTMGERLALFS</sequence>
<feature type="compositionally biased region" description="Acidic residues" evidence="2">
    <location>
        <begin position="370"/>
        <end position="394"/>
    </location>
</feature>
<feature type="compositionally biased region" description="Acidic residues" evidence="2">
    <location>
        <begin position="459"/>
        <end position="469"/>
    </location>
</feature>
<reference evidence="4" key="1">
    <citation type="submission" date="2023-07" db="EMBL/GenBank/DDBJ databases">
        <title>Genome sequencing of Purple Non-Sulfur Bacteria from various extreme environments.</title>
        <authorList>
            <person name="Mayer M."/>
        </authorList>
    </citation>
    <scope>NUCLEOTIDE SEQUENCE [LARGE SCALE GENOMIC DNA]</scope>
    <source>
        <strain evidence="4">DSM 17935</strain>
    </source>
</reference>
<feature type="compositionally biased region" description="Acidic residues" evidence="2">
    <location>
        <begin position="328"/>
        <end position="361"/>
    </location>
</feature>
<feature type="region of interest" description="Disordered" evidence="2">
    <location>
        <begin position="200"/>
        <end position="227"/>
    </location>
</feature>
<feature type="compositionally biased region" description="Acidic residues" evidence="2">
    <location>
        <begin position="296"/>
        <end position="306"/>
    </location>
</feature>
<dbReference type="EMBL" id="JAOQNS010000022">
    <property type="protein sequence ID" value="MCW2310253.1"/>
    <property type="molecule type" value="Genomic_DNA"/>
</dbReference>
<dbReference type="SUPFAM" id="SSF75708">
    <property type="entry name" value="Chemotaxis phosphatase CheZ"/>
    <property type="match status" value="1"/>
</dbReference>
<evidence type="ECO:0000313" key="4">
    <source>
        <dbReference type="Proteomes" id="UP001209755"/>
    </source>
</evidence>
<comment type="caution">
    <text evidence="3">The sequence shown here is derived from an EMBL/GenBank/DDBJ whole genome shotgun (WGS) entry which is preliminary data.</text>
</comment>
<feature type="region of interest" description="Disordered" evidence="2">
    <location>
        <begin position="280"/>
        <end position="512"/>
    </location>
</feature>
<feature type="compositionally biased region" description="Low complexity" evidence="2">
    <location>
        <begin position="473"/>
        <end position="487"/>
    </location>
</feature>
<dbReference type="Gene3D" id="1.10.287.500">
    <property type="entry name" value="Helix hairpin bin"/>
    <property type="match status" value="1"/>
</dbReference>